<dbReference type="Pfam" id="PF00850">
    <property type="entry name" value="Hist_deacetyl"/>
    <property type="match status" value="1"/>
</dbReference>
<name>A0A399JE29_9MICC</name>
<dbReference type="InterPro" id="IPR023801">
    <property type="entry name" value="His_deacetylse_dom"/>
</dbReference>
<accession>A0A399JE29</accession>
<evidence type="ECO:0000256" key="1">
    <source>
        <dbReference type="ARBA" id="ARBA00005101"/>
    </source>
</evidence>
<dbReference type="InterPro" id="IPR023696">
    <property type="entry name" value="Ureohydrolase_dom_sf"/>
</dbReference>
<dbReference type="InterPro" id="IPR000286">
    <property type="entry name" value="HDACs"/>
</dbReference>
<dbReference type="PRINTS" id="PR01270">
    <property type="entry name" value="HDASUPER"/>
</dbReference>
<evidence type="ECO:0000256" key="2">
    <source>
        <dbReference type="ARBA" id="ARBA00005947"/>
    </source>
</evidence>
<reference evidence="6 7" key="1">
    <citation type="submission" date="2018-07" db="EMBL/GenBank/DDBJ databases">
        <title>Arthrobacter sp. nov., isolated from raw cow's milk with high bacterial count.</title>
        <authorList>
            <person name="Hahne J."/>
            <person name="Isele D."/>
            <person name="Lipski A."/>
        </authorList>
    </citation>
    <scope>NUCLEOTIDE SEQUENCE [LARGE SCALE GENOMIC DNA]</scope>
    <source>
        <strain evidence="6 7">JZ R-35</strain>
    </source>
</reference>
<dbReference type="PANTHER" id="PTHR10625:SF10">
    <property type="entry name" value="HISTONE DEACETYLASE HDAC1"/>
    <property type="match status" value="1"/>
</dbReference>
<proteinExistence type="inferred from homology"/>
<dbReference type="PRINTS" id="PR01272">
    <property type="entry name" value="ACUCPROTEIN"/>
</dbReference>
<dbReference type="GO" id="GO:0045150">
    <property type="term" value="P:acetoin catabolic process"/>
    <property type="evidence" value="ECO:0007669"/>
    <property type="project" value="UniProtKB-UniPathway"/>
</dbReference>
<dbReference type="Gene3D" id="3.40.800.20">
    <property type="entry name" value="Histone deacetylase domain"/>
    <property type="match status" value="1"/>
</dbReference>
<feature type="domain" description="Histone deacetylase" evidence="5">
    <location>
        <begin position="10"/>
        <end position="307"/>
    </location>
</feature>
<evidence type="ECO:0000313" key="6">
    <source>
        <dbReference type="EMBL" id="RII43843.1"/>
    </source>
</evidence>
<keyword evidence="4" id="KW-0006">Acetoin catabolism</keyword>
<comment type="caution">
    <text evidence="6">The sequence shown here is derived from an EMBL/GenBank/DDBJ whole genome shotgun (WGS) entry which is preliminary data.</text>
</comment>
<evidence type="ECO:0000313" key="7">
    <source>
        <dbReference type="Proteomes" id="UP000265419"/>
    </source>
</evidence>
<comment type="pathway">
    <text evidence="1">Ketone degradation; acetoin degradation.</text>
</comment>
<evidence type="ECO:0000259" key="5">
    <source>
        <dbReference type="Pfam" id="PF00850"/>
    </source>
</evidence>
<evidence type="ECO:0000256" key="3">
    <source>
        <dbReference type="ARBA" id="ARBA00020218"/>
    </source>
</evidence>
<dbReference type="UniPathway" id="UPA00040"/>
<protein>
    <recommendedName>
        <fullName evidence="3">Acetoin utilization protein AcuC</fullName>
    </recommendedName>
</protein>
<comment type="similarity">
    <text evidence="2">Belongs to the histone deacetylase family.</text>
</comment>
<gene>
    <name evidence="6" type="ORF">DWB68_00635</name>
</gene>
<dbReference type="Proteomes" id="UP000265419">
    <property type="component" value="Unassembled WGS sequence"/>
</dbReference>
<dbReference type="InterPro" id="IPR003085">
    <property type="entry name" value="AcuC"/>
</dbReference>
<evidence type="ECO:0000256" key="4">
    <source>
        <dbReference type="ARBA" id="ARBA00022627"/>
    </source>
</evidence>
<dbReference type="AlphaFoldDB" id="A0A399JE29"/>
<dbReference type="PANTHER" id="PTHR10625">
    <property type="entry name" value="HISTONE DEACETYLASE HDAC1-RELATED"/>
    <property type="match status" value="1"/>
</dbReference>
<organism evidence="6 7">
    <name type="scientific">Galactobacter valiniphilus</name>
    <dbReference type="NCBI Taxonomy" id="2676122"/>
    <lineage>
        <taxon>Bacteria</taxon>
        <taxon>Bacillati</taxon>
        <taxon>Actinomycetota</taxon>
        <taxon>Actinomycetes</taxon>
        <taxon>Micrococcales</taxon>
        <taxon>Micrococcaceae</taxon>
        <taxon>Galactobacter</taxon>
    </lineage>
</organism>
<dbReference type="CDD" id="cd09994">
    <property type="entry name" value="HDAC_AcuC_like"/>
    <property type="match status" value="1"/>
</dbReference>
<dbReference type="EMBL" id="QQXK01000001">
    <property type="protein sequence ID" value="RII43843.1"/>
    <property type="molecule type" value="Genomic_DNA"/>
</dbReference>
<dbReference type="InterPro" id="IPR037138">
    <property type="entry name" value="His_deacetylse_dom_sf"/>
</dbReference>
<dbReference type="GO" id="GO:0040029">
    <property type="term" value="P:epigenetic regulation of gene expression"/>
    <property type="evidence" value="ECO:0007669"/>
    <property type="project" value="TreeGrafter"/>
</dbReference>
<dbReference type="SUPFAM" id="SSF52768">
    <property type="entry name" value="Arginase/deacetylase"/>
    <property type="match status" value="1"/>
</dbReference>
<keyword evidence="7" id="KW-1185">Reference proteome</keyword>
<dbReference type="GO" id="GO:0004407">
    <property type="term" value="F:histone deacetylase activity"/>
    <property type="evidence" value="ECO:0007669"/>
    <property type="project" value="TreeGrafter"/>
</dbReference>
<sequence>MASYRFSDRHPMNPERLGLTARLIRDLDVLGRTPSRVLAPYVAEDDQLRTVHSAGYVEAVKRASGPDGESSPDLGLGTEDDPIFPELHEASARLFGGSIVAAEAILEDQGVPAVNFGGGMHHAARAKAGGFCIYNDAAGAIARLLDQGAQRVLYLDLDAHHGDGTQAIFWDEPRVMTISLHESGRSLFPGTGFPNETGGAVAPNSAVNVALPAGTRDNGWLRAFHSVVVPVARAFEPDIIVSQHGCDGHERDELTNLRLTVDGQRQNALDVAELARELCEGRWIATGGGGYDIVHTVPRVWTHLVAAAAGRPLALRTPVPAPFREYVKERYGFDAPPTMGDDTELWWRSWEVGYDPGDPVDRAIMATRKEVFPALGLDPWFD</sequence>